<proteinExistence type="predicted"/>
<feature type="chain" id="PRO_5011543142" description="WD40-like Beta Propeller Repeat" evidence="1">
    <location>
        <begin position="32"/>
        <end position="177"/>
    </location>
</feature>
<dbReference type="STRING" id="29529.SAMN04488122_3309"/>
<dbReference type="Gene3D" id="2.120.10.30">
    <property type="entry name" value="TolB, C-terminal domain"/>
    <property type="match status" value="1"/>
</dbReference>
<dbReference type="EMBL" id="FOJG01000001">
    <property type="protein sequence ID" value="SEW44227.1"/>
    <property type="molecule type" value="Genomic_DNA"/>
</dbReference>
<keyword evidence="3" id="KW-1185">Reference proteome</keyword>
<dbReference type="InterPro" id="IPR011042">
    <property type="entry name" value="6-blade_b-propeller_TolB-like"/>
</dbReference>
<accession>A0A1I0RSM1</accession>
<dbReference type="OrthoDB" id="794016at2"/>
<feature type="signal peptide" evidence="1">
    <location>
        <begin position="1"/>
        <end position="31"/>
    </location>
</feature>
<evidence type="ECO:0000256" key="1">
    <source>
        <dbReference type="SAM" id="SignalP"/>
    </source>
</evidence>
<gene>
    <name evidence="2" type="ORF">SAMN04488122_3309</name>
</gene>
<dbReference type="RefSeq" id="WP_089896532.1">
    <property type="nucleotide sequence ID" value="NZ_FOJG01000001.1"/>
</dbReference>
<name>A0A1I0RSM1_9BACT</name>
<organism evidence="2 3">
    <name type="scientific">Chitinophaga arvensicola</name>
    <dbReference type="NCBI Taxonomy" id="29529"/>
    <lineage>
        <taxon>Bacteria</taxon>
        <taxon>Pseudomonadati</taxon>
        <taxon>Bacteroidota</taxon>
        <taxon>Chitinophagia</taxon>
        <taxon>Chitinophagales</taxon>
        <taxon>Chitinophagaceae</taxon>
        <taxon>Chitinophaga</taxon>
    </lineage>
</organism>
<keyword evidence="1" id="KW-0732">Signal</keyword>
<reference evidence="3" key="1">
    <citation type="submission" date="2016-10" db="EMBL/GenBank/DDBJ databases">
        <authorList>
            <person name="Varghese N."/>
            <person name="Submissions S."/>
        </authorList>
    </citation>
    <scope>NUCLEOTIDE SEQUENCE [LARGE SCALE GENOMIC DNA]</scope>
    <source>
        <strain evidence="3">DSM 3695</strain>
    </source>
</reference>
<evidence type="ECO:0000313" key="3">
    <source>
        <dbReference type="Proteomes" id="UP000199310"/>
    </source>
</evidence>
<dbReference type="Proteomes" id="UP000199310">
    <property type="component" value="Unassembled WGS sequence"/>
</dbReference>
<sequence>MKKLILGSFTLILFSSAILLFQFSCTKSADAEPEPGGNGSAYKLPPATSTTLGGVIVGSGLTVSSTGVLSANSGGSATQLNKVVFLKIDPTKTTEIWSMNYDGTGQAKVNISLAAGLEIAGHPRLSPDGKKLFFVVQDTKVQGNKDDIYSCNFDGTGVTKLYDMPAGSGHTELGGAY</sequence>
<evidence type="ECO:0000313" key="2">
    <source>
        <dbReference type="EMBL" id="SEW44227.1"/>
    </source>
</evidence>
<dbReference type="SUPFAM" id="SSF82171">
    <property type="entry name" value="DPP6 N-terminal domain-like"/>
    <property type="match status" value="1"/>
</dbReference>
<protein>
    <recommendedName>
        <fullName evidence="4">WD40-like Beta Propeller Repeat</fullName>
    </recommendedName>
</protein>
<evidence type="ECO:0008006" key="4">
    <source>
        <dbReference type="Google" id="ProtNLM"/>
    </source>
</evidence>
<dbReference type="AlphaFoldDB" id="A0A1I0RSM1"/>